<dbReference type="STRING" id="33528.ENSGAFP00000025827"/>
<protein>
    <recommendedName>
        <fullName evidence="24">eIF-2-alpha kinase GCN2</fullName>
        <ecNumber evidence="2">2.7.11.1</ecNumber>
    </recommendedName>
    <alternativeName>
        <fullName evidence="25">Eukaryotic translation initiation factor 2-alpha kinase 4</fullName>
    </alternativeName>
    <alternativeName>
        <fullName evidence="26">GCN2-like protein</fullName>
    </alternativeName>
</protein>
<evidence type="ECO:0000256" key="22">
    <source>
        <dbReference type="ARBA" id="ARBA00048679"/>
    </source>
</evidence>
<sequence>MSSQHTPTDGTEDYTVQQEHELEALASIFGDDFEDLRNQDPWKVRRPPEMHLCLRPNGLNNGQECYVTVDLLVKCPPTYPDAPPELELKNAKGLSNENLQNLQSELTKLAAARCGEVMIYELADYIQGFLSEHNKPPPRSFHEEMLKNQRRQEEKRALEEKQRMDQQRKQEEEMEKEIMAVIQKREEEKREEKKRKEMAKQERLESMEQTSSVLGNPPSPSGLTTELTEAKKVINRRRTTSNTRHRRDTVNEDNHRTQELLHFSSSVFGELSVHKGKMLGESERLGRSVYCGFEANSGEFSIHAAENEFNSLLRLDHPNVVHYMALCSTEKEECIVVNLLVEHVPGINLNQSLTSGTPVPLDKLCHYTAQLLAALNYLHSNSVVHKQLGASSVLVDSEGNIRLTDYSLSKRFADVCKEDIFEQARVRFSEDTALPTKTGKKGDVWNLGLMLLALSQGKEVKEYPVTVPSSLPADFQDFLHKCICLNDADRWTTQQLLDHSFLKPPSPKNLPQYQDTIPEDLAVDFGSTVVPRSHIFDAPFSSGMQRQFSRYFDEFEELQLLGKGAFGAVIKVQNKLDGCYYAVKRIQVNPASKQFRRIKGEVTLLSRLNHENIVRYYNAWIERHELPSMGVLSNSDSSESQSTPDKHPQARDPPRRLNELGLPDNVEDLAPPPAVSSSVEWSTSIERSSSAKCSGHQSSDEDEDDYEDDVFGASFLPSDSDSRSDIIFDNGDDSTDDISEMEPRKRPTTTGTTESSDSDRHLSIAHYLYIQMEYCEKSTLRDTIDQSLYLDRSRLWRLFREILDGLAYIHEQGMIHRDLKPVNIFLDSQDHVKIGDFGLATDHPANVAAGKFELEDSGSAVMPKPDPSGNMTGMVGTALYVSPEVQGNTKATYNQKVDLFSLGIILFEMSYRPFVTGAERISVLNQLRMESISFPGDFPENEQGTLRKVIEWLLKHDPALRPTAQELLKSELLPPPQMEESELHEVLQHTMVNINGKAYRTMVGQLFSQNTTPVMDFAYDMDMHKGNFNFSSSKLQQHVYESITRIFKKHGAVRLHTPMLLPRNRKLYDSSELACFMDHSGMLVTLPHDLHMAFARFVARNNVTQLKRYCIERVFRPRKLDRAHPREILECTFDIITPVTNSLLPDAETIYTVSEIIQEFPALQERNYNIYLNHTSLLKAILLHSGVPEDKLSQASSILCDARNEKLTRGEVEAKFCNFSLSTNTVSVLLVPLDMFRFEWRFLHIKHGQTKTLLVLYFQLQTLYKYIEQKGSLQELAPLLTSLTKQKTAVTQLAKQGLKDLEELTVLLKRLGVKLKVIVNLGLVYKVQHHSGVIFQFVAFIKKRKRTAPDIIAAGGRYDHLILEFRGPASTVPVPNAVGASIALDKVYAALANMEEPPVVSSCDVLVVPVGHSSMSKAISVVQKLWSSGVSADLAYDVLQSQETLLEHCRLAGITCMALVSDKDGNYVKVKSFEKDRQSEKRIPEWDLVDHIIQKCRTKISDERSIREMTESISLQNPKGSQLNNTGIEKPQRSYSTLGCNSDKRVPAQSSNNMQHGSSTNMNVNVISPEKVSASARRRYEAQIQTRLQNLGSNLQNKSNNIEVIAVDLQKETLINFLSLEFDSEEQFNSSVKTLLSRLPKQRYLKSICDEIQHFKIVKRVAVVVLYSYKDDYYKILLQKEEEKLTWDFAFLWCQQAKALWANAARGQEAPWGPPRVCVSGGCSNTSSELWPLTLTTAWSRVSHCASPQLRMNEDEYDSLLQSRTAQT</sequence>
<dbReference type="InterPro" id="IPR000719">
    <property type="entry name" value="Prot_kinase_dom"/>
</dbReference>
<dbReference type="GO" id="GO:0005829">
    <property type="term" value="C:cytosol"/>
    <property type="evidence" value="ECO:0007669"/>
    <property type="project" value="TreeGrafter"/>
</dbReference>
<evidence type="ECO:0000256" key="30">
    <source>
        <dbReference type="SAM" id="MobiDB-lite"/>
    </source>
</evidence>
<keyword evidence="9" id="KW-0418">Kinase</keyword>
<dbReference type="SUPFAM" id="SSF54495">
    <property type="entry name" value="UBC-like"/>
    <property type="match status" value="1"/>
</dbReference>
<evidence type="ECO:0000256" key="15">
    <source>
        <dbReference type="ARBA" id="ARBA00022990"/>
    </source>
</evidence>
<dbReference type="Gene3D" id="3.30.200.20">
    <property type="entry name" value="Phosphorylase Kinase, domain 1"/>
    <property type="match status" value="1"/>
</dbReference>
<feature type="compositionally biased region" description="Acidic residues" evidence="30">
    <location>
        <begin position="700"/>
        <end position="710"/>
    </location>
</feature>
<dbReference type="InterPro" id="IPR036621">
    <property type="entry name" value="Anticodon-bd_dom_sf"/>
</dbReference>
<dbReference type="Gene3D" id="3.10.110.10">
    <property type="entry name" value="Ubiquitin Conjugating Enzyme"/>
    <property type="match status" value="1"/>
</dbReference>
<dbReference type="InterPro" id="IPR016135">
    <property type="entry name" value="UBQ-conjugating_enzyme/RWD"/>
</dbReference>
<keyword evidence="13" id="KW-0694">RNA-binding</keyword>
<feature type="active site" description="Proton acceptor" evidence="27">
    <location>
        <position position="818"/>
    </location>
</feature>
<dbReference type="InterPro" id="IPR041715">
    <property type="entry name" value="HisRS-like_core"/>
</dbReference>
<keyword evidence="4" id="KW-0723">Serine/threonine-protein kinase</keyword>
<evidence type="ECO:0000256" key="3">
    <source>
        <dbReference type="ARBA" id="ARBA00022490"/>
    </source>
</evidence>
<evidence type="ECO:0000256" key="11">
    <source>
        <dbReference type="ARBA" id="ARBA00022840"/>
    </source>
</evidence>
<proteinExistence type="inferred from homology"/>
<keyword evidence="17" id="KW-0175">Coiled coil</keyword>
<dbReference type="PIRSF" id="PIRSF000660">
    <property type="entry name" value="Ser/Thr_PK_GCN2"/>
    <property type="match status" value="1"/>
</dbReference>
<keyword evidence="12" id="KW-0810">Translation regulation</keyword>
<keyword evidence="34" id="KW-1185">Reference proteome</keyword>
<evidence type="ECO:0000256" key="5">
    <source>
        <dbReference type="ARBA" id="ARBA00022553"/>
    </source>
</evidence>
<comment type="subcellular location">
    <subcellularLocation>
        <location evidence="1">Cytoplasm</location>
    </subcellularLocation>
</comment>
<feature type="compositionally biased region" description="Polar residues" evidence="30">
    <location>
        <begin position="631"/>
        <end position="643"/>
    </location>
</feature>
<comment type="similarity">
    <text evidence="20">Belongs to the protein kinase superfamily. Ser/Thr protein kinase family. GCN2 subfamily.</text>
</comment>
<evidence type="ECO:0000256" key="13">
    <source>
        <dbReference type="ARBA" id="ARBA00022884"/>
    </source>
</evidence>
<evidence type="ECO:0000256" key="10">
    <source>
        <dbReference type="ARBA" id="ARBA00022810"/>
    </source>
</evidence>
<dbReference type="InterPro" id="IPR011009">
    <property type="entry name" value="Kinase-like_dom_sf"/>
</dbReference>
<dbReference type="GO" id="GO:0000049">
    <property type="term" value="F:tRNA binding"/>
    <property type="evidence" value="ECO:0007669"/>
    <property type="project" value="UniProtKB-KW"/>
</dbReference>
<evidence type="ECO:0000256" key="2">
    <source>
        <dbReference type="ARBA" id="ARBA00012513"/>
    </source>
</evidence>
<dbReference type="InterPro" id="IPR016255">
    <property type="entry name" value="Gcn2"/>
</dbReference>
<evidence type="ECO:0000256" key="21">
    <source>
        <dbReference type="ARBA" id="ARBA00047899"/>
    </source>
</evidence>
<keyword evidence="14" id="KW-0524">Neurogenesis</keyword>
<feature type="compositionally biased region" description="Polar residues" evidence="30">
    <location>
        <begin position="675"/>
        <end position="697"/>
    </location>
</feature>
<dbReference type="FunFam" id="1.10.510.10:FF:000353">
    <property type="entry name" value="Eukaryotic translation initiation factor 2-alpha kinase 4"/>
    <property type="match status" value="1"/>
</dbReference>
<evidence type="ECO:0000256" key="9">
    <source>
        <dbReference type="ARBA" id="ARBA00022777"/>
    </source>
</evidence>
<dbReference type="GO" id="GO:0000077">
    <property type="term" value="P:DNA damage checkpoint signaling"/>
    <property type="evidence" value="ECO:0007669"/>
    <property type="project" value="InterPro"/>
</dbReference>
<keyword evidence="16" id="KW-0346">Stress response</keyword>
<keyword evidence="18" id="KW-0010">Activator</keyword>
<evidence type="ECO:0000256" key="4">
    <source>
        <dbReference type="ARBA" id="ARBA00022527"/>
    </source>
</evidence>
<feature type="compositionally biased region" description="Basic and acidic residues" evidence="30">
    <location>
        <begin position="183"/>
        <end position="206"/>
    </location>
</feature>
<feature type="region of interest" description="Disordered" evidence="30">
    <location>
        <begin position="135"/>
        <end position="224"/>
    </location>
</feature>
<reference evidence="33 34" key="1">
    <citation type="journal article" date="2018" name="G3 (Bethesda)">
        <title>A High-Quality Reference Genome for the Invasive Mosquitofish Gambusia affinis Using a Chicago Library.</title>
        <authorList>
            <person name="Hoffberg S.L."/>
            <person name="Troendle N.J."/>
            <person name="Glenn T.C."/>
            <person name="Mahmud O."/>
            <person name="Louha S."/>
            <person name="Chalopin D."/>
            <person name="Bennetzen J.L."/>
            <person name="Mauricio R."/>
        </authorList>
    </citation>
    <scope>NUCLEOTIDE SEQUENCE [LARGE SCALE GENOMIC DNA]</scope>
    <source>
        <strain evidence="33">NE01/NJP1002.9</strain>
        <tissue evidence="33">Muscle</tissue>
    </source>
</reference>
<evidence type="ECO:0000256" key="28">
    <source>
        <dbReference type="PIRSR" id="PIRSR000660-2"/>
    </source>
</evidence>
<evidence type="ECO:0000256" key="19">
    <source>
        <dbReference type="ARBA" id="ARBA00023306"/>
    </source>
</evidence>
<feature type="binding site" evidence="28 29">
    <location>
        <position position="584"/>
    </location>
    <ligand>
        <name>ATP</name>
        <dbReference type="ChEBI" id="CHEBI:30616"/>
    </ligand>
</feature>
<evidence type="ECO:0000256" key="27">
    <source>
        <dbReference type="PIRSR" id="PIRSR000660-1"/>
    </source>
</evidence>
<evidence type="ECO:0000256" key="7">
    <source>
        <dbReference type="ARBA" id="ARBA00022679"/>
    </source>
</evidence>
<keyword evidence="7" id="KW-0808">Transferase</keyword>
<evidence type="ECO:0000256" key="18">
    <source>
        <dbReference type="ARBA" id="ARBA00023159"/>
    </source>
</evidence>
<evidence type="ECO:0000256" key="20">
    <source>
        <dbReference type="ARBA" id="ARBA00037982"/>
    </source>
</evidence>
<name>A0A315UXK9_GAMAF</name>
<evidence type="ECO:0000313" key="34">
    <source>
        <dbReference type="Proteomes" id="UP000250572"/>
    </source>
</evidence>
<dbReference type="GO" id="GO:0004694">
    <property type="term" value="F:eukaryotic translation initiation factor 2alpha kinase activity"/>
    <property type="evidence" value="ECO:0007669"/>
    <property type="project" value="InterPro"/>
</dbReference>
<comment type="catalytic activity">
    <reaction evidence="22">
        <text>L-seryl-[protein] + ATP = O-phospho-L-seryl-[protein] + ADP + H(+)</text>
        <dbReference type="Rhea" id="RHEA:17989"/>
        <dbReference type="Rhea" id="RHEA-COMP:9863"/>
        <dbReference type="Rhea" id="RHEA-COMP:11604"/>
        <dbReference type="ChEBI" id="CHEBI:15378"/>
        <dbReference type="ChEBI" id="CHEBI:29999"/>
        <dbReference type="ChEBI" id="CHEBI:30616"/>
        <dbReference type="ChEBI" id="CHEBI:83421"/>
        <dbReference type="ChEBI" id="CHEBI:456216"/>
        <dbReference type="EC" id="2.7.11.1"/>
    </reaction>
</comment>
<accession>A0A315UXK9</accession>
<dbReference type="Pfam" id="PF13393">
    <property type="entry name" value="tRNA-synt_His"/>
    <property type="match status" value="1"/>
</dbReference>
<dbReference type="Proteomes" id="UP000250572">
    <property type="component" value="Unassembled WGS sequence"/>
</dbReference>
<keyword evidence="15" id="KW-0007">Acetylation</keyword>
<feature type="binding site" evidence="28">
    <location>
        <begin position="561"/>
        <end position="569"/>
    </location>
    <ligand>
        <name>ATP</name>
        <dbReference type="ChEBI" id="CHEBI:30616"/>
    </ligand>
</feature>
<feature type="compositionally biased region" description="Acidic residues" evidence="30">
    <location>
        <begin position="730"/>
        <end position="740"/>
    </location>
</feature>
<feature type="domain" description="RWD" evidence="32">
    <location>
        <begin position="20"/>
        <end position="133"/>
    </location>
</feature>
<keyword evidence="11 28" id="KW-0067">ATP-binding</keyword>
<dbReference type="SMART" id="SM00220">
    <property type="entry name" value="S_TKc"/>
    <property type="match status" value="2"/>
</dbReference>
<gene>
    <name evidence="33" type="ORF">CCH79_00004575</name>
</gene>
<dbReference type="SUPFAM" id="SSF55681">
    <property type="entry name" value="Class II aaRS and biotin synthetases"/>
    <property type="match status" value="1"/>
</dbReference>
<keyword evidence="19" id="KW-0131">Cell cycle</keyword>
<evidence type="ECO:0000256" key="24">
    <source>
        <dbReference type="ARBA" id="ARBA00073598"/>
    </source>
</evidence>
<dbReference type="FunFam" id="1.10.510.10:FF:000338">
    <property type="entry name" value="Eukaryotic translation initiation factor 2-alpha kinase"/>
    <property type="match status" value="1"/>
</dbReference>
<dbReference type="PROSITE" id="PS50908">
    <property type="entry name" value="RWD"/>
    <property type="match status" value="1"/>
</dbReference>
<organism evidence="33 34">
    <name type="scientific">Gambusia affinis</name>
    <name type="common">Western mosquitofish</name>
    <name type="synonym">Heterandria affinis</name>
    <dbReference type="NCBI Taxonomy" id="33528"/>
    <lineage>
        <taxon>Eukaryota</taxon>
        <taxon>Metazoa</taxon>
        <taxon>Chordata</taxon>
        <taxon>Craniata</taxon>
        <taxon>Vertebrata</taxon>
        <taxon>Euteleostomi</taxon>
        <taxon>Actinopterygii</taxon>
        <taxon>Neopterygii</taxon>
        <taxon>Teleostei</taxon>
        <taxon>Neoteleostei</taxon>
        <taxon>Acanthomorphata</taxon>
        <taxon>Ovalentaria</taxon>
        <taxon>Atherinomorphae</taxon>
        <taxon>Cyprinodontiformes</taxon>
        <taxon>Poeciliidae</taxon>
        <taxon>Poeciliinae</taxon>
        <taxon>Gambusia</taxon>
    </lineage>
</organism>
<evidence type="ECO:0000256" key="29">
    <source>
        <dbReference type="PROSITE-ProRule" id="PRU10141"/>
    </source>
</evidence>
<keyword evidence="6" id="KW-0820">tRNA-binding</keyword>
<dbReference type="SUPFAM" id="SSF56112">
    <property type="entry name" value="Protein kinase-like (PK-like)"/>
    <property type="match status" value="2"/>
</dbReference>
<dbReference type="Pfam" id="PF12745">
    <property type="entry name" value="HGTP_anticodon2"/>
    <property type="match status" value="1"/>
</dbReference>
<dbReference type="PROSITE" id="PS50011">
    <property type="entry name" value="PROTEIN_KINASE_DOM"/>
    <property type="match status" value="2"/>
</dbReference>
<dbReference type="InterPro" id="IPR024435">
    <property type="entry name" value="HisRS-related_dom"/>
</dbReference>
<dbReference type="CDD" id="cd14046">
    <property type="entry name" value="STKc_EIF2AK4_GCN2_rpt2"/>
    <property type="match status" value="1"/>
</dbReference>
<dbReference type="InterPro" id="IPR045864">
    <property type="entry name" value="aa-tRNA-synth_II/BPL/LPL"/>
</dbReference>
<dbReference type="GO" id="GO:1990625">
    <property type="term" value="P:negative regulation of cytoplasmic translational initiation in response to stress"/>
    <property type="evidence" value="ECO:0007669"/>
    <property type="project" value="TreeGrafter"/>
</dbReference>
<dbReference type="EC" id="2.7.11.1" evidence="2"/>
<dbReference type="PROSITE" id="PS00108">
    <property type="entry name" value="PROTEIN_KINASE_ST"/>
    <property type="match status" value="1"/>
</dbReference>
<evidence type="ECO:0000313" key="33">
    <source>
        <dbReference type="EMBL" id="PWA16265.1"/>
    </source>
</evidence>
<feature type="domain" description="Protein kinase" evidence="31">
    <location>
        <begin position="555"/>
        <end position="973"/>
    </location>
</feature>
<dbReference type="PROSITE" id="PS00107">
    <property type="entry name" value="PROTEIN_KINASE_ATP"/>
    <property type="match status" value="1"/>
</dbReference>
<dbReference type="Pfam" id="PF05773">
    <property type="entry name" value="RWD"/>
    <property type="match status" value="1"/>
</dbReference>
<dbReference type="GO" id="GO:0007399">
    <property type="term" value="P:nervous system development"/>
    <property type="evidence" value="ECO:0007669"/>
    <property type="project" value="UniProtKB-KW"/>
</dbReference>
<evidence type="ECO:0000256" key="14">
    <source>
        <dbReference type="ARBA" id="ARBA00022902"/>
    </source>
</evidence>
<comment type="caution">
    <text evidence="33">The sequence shown here is derived from an EMBL/GenBank/DDBJ whole genome shotgun (WGS) entry which is preliminary data.</text>
</comment>
<evidence type="ECO:0000256" key="6">
    <source>
        <dbReference type="ARBA" id="ARBA00022555"/>
    </source>
</evidence>
<dbReference type="EMBL" id="NHOQ01002481">
    <property type="protein sequence ID" value="PWA16265.1"/>
    <property type="molecule type" value="Genomic_DNA"/>
</dbReference>
<dbReference type="Pfam" id="PF00069">
    <property type="entry name" value="Pkinase"/>
    <property type="match status" value="3"/>
</dbReference>
<evidence type="ECO:0000259" key="31">
    <source>
        <dbReference type="PROSITE" id="PS50011"/>
    </source>
</evidence>
<evidence type="ECO:0000256" key="17">
    <source>
        <dbReference type="ARBA" id="ARBA00023054"/>
    </source>
</evidence>
<keyword evidence="5" id="KW-0597">Phosphoprotein</keyword>
<dbReference type="FunFam" id="3.10.110.10:FF:000057">
    <property type="entry name" value="eukaryotic translation initiation factor 2-alpha kinase 4"/>
    <property type="match status" value="1"/>
</dbReference>
<dbReference type="PANTHER" id="PTHR11042:SF136">
    <property type="entry name" value="EIF-2-ALPHA KINASE GCN2"/>
    <property type="match status" value="1"/>
</dbReference>
<dbReference type="GO" id="GO:0005634">
    <property type="term" value="C:nucleus"/>
    <property type="evidence" value="ECO:0007669"/>
    <property type="project" value="TreeGrafter"/>
</dbReference>
<dbReference type="Gene3D" id="3.40.50.800">
    <property type="entry name" value="Anticodon-binding domain"/>
    <property type="match status" value="1"/>
</dbReference>
<dbReference type="InterPro" id="IPR050339">
    <property type="entry name" value="CC_SR_Kinase"/>
</dbReference>
<keyword evidence="3" id="KW-0963">Cytoplasm</keyword>
<feature type="compositionally biased region" description="Basic and acidic residues" evidence="30">
    <location>
        <begin position="644"/>
        <end position="658"/>
    </location>
</feature>
<dbReference type="InterPro" id="IPR017441">
    <property type="entry name" value="Protein_kinase_ATP_BS"/>
</dbReference>
<comment type="subunit">
    <text evidence="23">Homodimer; homodimerization is important for kinase activation by uncharged tRNAs. Interacts with GCN1; this interaction stimulates EIF2AK4/GCN2 kinase activity and is impaired by IMPACT upon a variety of stress conditions, such as amino acid depletion, UV-C irradiation, proteasome inhibitor treatment and glucose deprivation. Interacts with DNAJC3; this interaction inhibits EIF2AK4/GCN2 kinase activity during endoplasmic reticulum (ER), hypothermic and amino acid-starving stress conditions. Interacts with MAP3K20; activates EIF2AK4/GCN2 kinase activity in response to moderate ribotoxic stress.</text>
</comment>
<keyword evidence="8 28" id="KW-0547">Nucleotide-binding</keyword>
<dbReference type="GO" id="GO:0140469">
    <property type="term" value="P:GCN2-mediated signaling"/>
    <property type="evidence" value="ECO:0007669"/>
    <property type="project" value="UniProtKB-ARBA"/>
</dbReference>
<evidence type="ECO:0000259" key="32">
    <source>
        <dbReference type="PROSITE" id="PS50908"/>
    </source>
</evidence>
<keyword evidence="10" id="KW-0338">Growth arrest</keyword>
<dbReference type="InterPro" id="IPR008271">
    <property type="entry name" value="Ser/Thr_kinase_AS"/>
</dbReference>
<feature type="compositionally biased region" description="Basic and acidic residues" evidence="30">
    <location>
        <begin position="135"/>
        <end position="171"/>
    </location>
</feature>
<dbReference type="FunFam" id="3.30.200.20:FF:000308">
    <property type="entry name" value="Eukaryotic translation initiation factor 2-alpha kinase 4"/>
    <property type="match status" value="1"/>
</dbReference>
<dbReference type="Gene3D" id="1.10.510.10">
    <property type="entry name" value="Transferase(Phosphotransferase) domain 1"/>
    <property type="match status" value="2"/>
</dbReference>
<evidence type="ECO:0000256" key="16">
    <source>
        <dbReference type="ARBA" id="ARBA00023016"/>
    </source>
</evidence>
<dbReference type="Gene3D" id="3.30.930.10">
    <property type="entry name" value="Bira Bifunctional Protein, Domain 2"/>
    <property type="match status" value="1"/>
</dbReference>
<evidence type="ECO:0000256" key="23">
    <source>
        <dbReference type="ARBA" id="ARBA00065481"/>
    </source>
</evidence>
<dbReference type="PANTHER" id="PTHR11042">
    <property type="entry name" value="EUKARYOTIC TRANSLATION INITIATION FACTOR 2-ALPHA KINASE EIF2-ALPHA KINASE -RELATED"/>
    <property type="match status" value="1"/>
</dbReference>
<dbReference type="SMART" id="SM00591">
    <property type="entry name" value="RWD"/>
    <property type="match status" value="1"/>
</dbReference>
<evidence type="ECO:0000256" key="25">
    <source>
        <dbReference type="ARBA" id="ARBA00076428"/>
    </source>
</evidence>
<evidence type="ECO:0000256" key="26">
    <source>
        <dbReference type="ARBA" id="ARBA00083151"/>
    </source>
</evidence>
<comment type="catalytic activity">
    <reaction evidence="21">
        <text>L-threonyl-[protein] + ATP = O-phospho-L-threonyl-[protein] + ADP + H(+)</text>
        <dbReference type="Rhea" id="RHEA:46608"/>
        <dbReference type="Rhea" id="RHEA-COMP:11060"/>
        <dbReference type="Rhea" id="RHEA-COMP:11605"/>
        <dbReference type="ChEBI" id="CHEBI:15378"/>
        <dbReference type="ChEBI" id="CHEBI:30013"/>
        <dbReference type="ChEBI" id="CHEBI:30616"/>
        <dbReference type="ChEBI" id="CHEBI:61977"/>
        <dbReference type="ChEBI" id="CHEBI:456216"/>
        <dbReference type="EC" id="2.7.11.1"/>
    </reaction>
</comment>
<dbReference type="InterPro" id="IPR006575">
    <property type="entry name" value="RWD_dom"/>
</dbReference>
<evidence type="ECO:0000256" key="1">
    <source>
        <dbReference type="ARBA" id="ARBA00004496"/>
    </source>
</evidence>
<dbReference type="CDD" id="cd14012">
    <property type="entry name" value="PK_eIF2AK_GCN2_rpt1"/>
    <property type="match status" value="1"/>
</dbReference>
<dbReference type="SUPFAM" id="SSF52954">
    <property type="entry name" value="Class II aaRS ABD-related"/>
    <property type="match status" value="1"/>
</dbReference>
<dbReference type="GO" id="GO:0005524">
    <property type="term" value="F:ATP binding"/>
    <property type="evidence" value="ECO:0007669"/>
    <property type="project" value="UniProtKB-UniRule"/>
</dbReference>
<dbReference type="FunFam" id="3.40.50.800:FF:000009">
    <property type="entry name" value="Eukaryotic translation initiation factor 2-alpha kinase"/>
    <property type="match status" value="1"/>
</dbReference>
<dbReference type="CDD" id="cd23823">
    <property type="entry name" value="RWD_GCN2"/>
    <property type="match status" value="1"/>
</dbReference>
<feature type="region of interest" description="Disordered" evidence="30">
    <location>
        <begin position="631"/>
        <end position="757"/>
    </location>
</feature>
<evidence type="ECO:0000256" key="8">
    <source>
        <dbReference type="ARBA" id="ARBA00022741"/>
    </source>
</evidence>
<feature type="domain" description="Protein kinase" evidence="31">
    <location>
        <begin position="257"/>
        <end position="502"/>
    </location>
</feature>
<dbReference type="GO" id="GO:0034198">
    <property type="term" value="P:cellular response to amino acid starvation"/>
    <property type="evidence" value="ECO:0007669"/>
    <property type="project" value="UniProtKB-ARBA"/>
</dbReference>
<evidence type="ECO:0000256" key="12">
    <source>
        <dbReference type="ARBA" id="ARBA00022845"/>
    </source>
</evidence>